<evidence type="ECO:0000256" key="1">
    <source>
        <dbReference type="ARBA" id="ARBA00006484"/>
    </source>
</evidence>
<reference evidence="4 5" key="1">
    <citation type="submission" date="2017-06" db="EMBL/GenBank/DDBJ databases">
        <title>Genome sequencing of cyanobaciteial culture collection at National Institute for Environmental Studies (NIES).</title>
        <authorList>
            <person name="Hirose Y."/>
            <person name="Shimura Y."/>
            <person name="Fujisawa T."/>
            <person name="Nakamura Y."/>
            <person name="Kawachi M."/>
        </authorList>
    </citation>
    <scope>NUCLEOTIDE SEQUENCE [LARGE SCALE GENOMIC DNA]</scope>
    <source>
        <strain evidence="4 5">NIES-267</strain>
    </source>
</reference>
<sequence>MNNTEKRVVLITGASSGIGKLTAIQLADEGYQVYAAARRLDKMTELKERGIIPISLDITNEESIQTVINEIIQQQGRIDVLVNNAGYGSHGALEEISPQEARRQFDVNVFGLMRLTQLVLPKMREEGSGKIINISSIAGQISTPMSGWYNASKHALEALSDALRLEVKQFGIDVIVIEPGPIKTEFDDVVMQQIEKTAKTEIYQDWRNIWIKMMNQSYKNAVGPEAISEIISKAIKAKKPKNRYVAPTEAKIFLFLHWLLSDKAFDKVILSVIKSRQ</sequence>
<dbReference type="InterPro" id="IPR036291">
    <property type="entry name" value="NAD(P)-bd_dom_sf"/>
</dbReference>
<protein>
    <submittedName>
        <fullName evidence="4">Short chain dehydrogenase family protein</fullName>
    </submittedName>
</protein>
<comment type="similarity">
    <text evidence="1 3">Belongs to the short-chain dehydrogenases/reductases (SDR) family.</text>
</comment>
<organism evidence="4 5">
    <name type="scientific">Calothrix parasitica NIES-267</name>
    <dbReference type="NCBI Taxonomy" id="1973488"/>
    <lineage>
        <taxon>Bacteria</taxon>
        <taxon>Bacillati</taxon>
        <taxon>Cyanobacteriota</taxon>
        <taxon>Cyanophyceae</taxon>
        <taxon>Nostocales</taxon>
        <taxon>Calotrichaceae</taxon>
        <taxon>Calothrix</taxon>
    </lineage>
</organism>
<dbReference type="Proteomes" id="UP000218418">
    <property type="component" value="Chromosome"/>
</dbReference>
<dbReference type="FunFam" id="3.40.50.720:FF:000047">
    <property type="entry name" value="NADP-dependent L-serine/L-allo-threonine dehydrogenase"/>
    <property type="match status" value="1"/>
</dbReference>
<accession>A0A1Z4LHU3</accession>
<dbReference type="PROSITE" id="PS00061">
    <property type="entry name" value="ADH_SHORT"/>
    <property type="match status" value="1"/>
</dbReference>
<dbReference type="CDD" id="cd05374">
    <property type="entry name" value="17beta-HSD-like_SDR_c"/>
    <property type="match status" value="1"/>
</dbReference>
<gene>
    <name evidence="4" type="ORF">NIES267_02660</name>
</gene>
<evidence type="ECO:0000256" key="2">
    <source>
        <dbReference type="ARBA" id="ARBA00023002"/>
    </source>
</evidence>
<proteinExistence type="inferred from homology"/>
<name>A0A1Z4LHU3_9CYAN</name>
<dbReference type="NCBIfam" id="NF004826">
    <property type="entry name" value="PRK06182.1"/>
    <property type="match status" value="1"/>
</dbReference>
<evidence type="ECO:0000256" key="3">
    <source>
        <dbReference type="RuleBase" id="RU000363"/>
    </source>
</evidence>
<dbReference type="PRINTS" id="PR00080">
    <property type="entry name" value="SDRFAMILY"/>
</dbReference>
<keyword evidence="2" id="KW-0560">Oxidoreductase</keyword>
<dbReference type="PANTHER" id="PTHR44169:SF6">
    <property type="entry name" value="NADPH-DEPENDENT 1-ACYLDIHYDROXYACETONE PHOSPHATE REDUCTASE"/>
    <property type="match status" value="1"/>
</dbReference>
<evidence type="ECO:0000313" key="5">
    <source>
        <dbReference type="Proteomes" id="UP000218418"/>
    </source>
</evidence>
<keyword evidence="5" id="KW-1185">Reference proteome</keyword>
<evidence type="ECO:0000313" key="4">
    <source>
        <dbReference type="EMBL" id="BAY80801.1"/>
    </source>
</evidence>
<dbReference type="Gene3D" id="3.40.50.720">
    <property type="entry name" value="NAD(P)-binding Rossmann-like Domain"/>
    <property type="match status" value="1"/>
</dbReference>
<dbReference type="PANTHER" id="PTHR44169">
    <property type="entry name" value="NADPH-DEPENDENT 1-ACYLDIHYDROXYACETONE PHOSPHATE REDUCTASE"/>
    <property type="match status" value="1"/>
</dbReference>
<dbReference type="InterPro" id="IPR020904">
    <property type="entry name" value="Sc_DH/Rdtase_CS"/>
</dbReference>
<dbReference type="SUPFAM" id="SSF51735">
    <property type="entry name" value="NAD(P)-binding Rossmann-fold domains"/>
    <property type="match status" value="1"/>
</dbReference>
<dbReference type="InterPro" id="IPR002347">
    <property type="entry name" value="SDR_fam"/>
</dbReference>
<dbReference type="AlphaFoldDB" id="A0A1Z4LHU3"/>
<dbReference type="PRINTS" id="PR00081">
    <property type="entry name" value="GDHRDH"/>
</dbReference>
<dbReference type="OrthoDB" id="9775296at2"/>
<dbReference type="GO" id="GO:0016616">
    <property type="term" value="F:oxidoreductase activity, acting on the CH-OH group of donors, NAD or NADP as acceptor"/>
    <property type="evidence" value="ECO:0007669"/>
    <property type="project" value="UniProtKB-ARBA"/>
</dbReference>
<dbReference type="Pfam" id="PF00106">
    <property type="entry name" value="adh_short"/>
    <property type="match status" value="1"/>
</dbReference>
<dbReference type="EMBL" id="AP018227">
    <property type="protein sequence ID" value="BAY80801.1"/>
    <property type="molecule type" value="Genomic_DNA"/>
</dbReference>